<dbReference type="Gene3D" id="3.50.50.100">
    <property type="match status" value="1"/>
</dbReference>
<evidence type="ECO:0000256" key="1">
    <source>
        <dbReference type="ARBA" id="ARBA00001974"/>
    </source>
</evidence>
<accession>B0TCS3</accession>
<dbReference type="InterPro" id="IPR023753">
    <property type="entry name" value="FAD/NAD-binding_dom"/>
</dbReference>
<dbReference type="PANTHER" id="PTHR42913:SF3">
    <property type="entry name" value="64 KDA MITOCHONDRIAL NADH DEHYDROGENASE (EUROFUNG)"/>
    <property type="match status" value="1"/>
</dbReference>
<dbReference type="KEGG" id="hmo:HM1_1527"/>
<dbReference type="GO" id="GO:0003955">
    <property type="term" value="F:NAD(P)H dehydrogenase (quinone) activity"/>
    <property type="evidence" value="ECO:0007669"/>
    <property type="project" value="TreeGrafter"/>
</dbReference>
<evidence type="ECO:0000256" key="4">
    <source>
        <dbReference type="ARBA" id="ARBA00022827"/>
    </source>
</evidence>
<dbReference type="InterPro" id="IPR051169">
    <property type="entry name" value="NADH-Q_oxidoreductase"/>
</dbReference>
<organism evidence="7 8">
    <name type="scientific">Heliobacterium modesticaldum (strain ATCC 51547 / Ice1)</name>
    <dbReference type="NCBI Taxonomy" id="498761"/>
    <lineage>
        <taxon>Bacteria</taxon>
        <taxon>Bacillati</taxon>
        <taxon>Bacillota</taxon>
        <taxon>Clostridia</taxon>
        <taxon>Eubacteriales</taxon>
        <taxon>Heliobacteriaceae</taxon>
        <taxon>Heliomicrobium</taxon>
    </lineage>
</organism>
<keyword evidence="3" id="KW-0285">Flavoprotein</keyword>
<keyword evidence="8" id="KW-1185">Reference proteome</keyword>
<dbReference type="eggNOG" id="COG1252">
    <property type="taxonomic scope" value="Bacteria"/>
</dbReference>
<comment type="cofactor">
    <cofactor evidence="1">
        <name>FAD</name>
        <dbReference type="ChEBI" id="CHEBI:57692"/>
    </cofactor>
</comment>
<protein>
    <submittedName>
        <fullName evidence="7">Pyridine nucleotide-disulfide oxidoreductase, putative</fullName>
    </submittedName>
</protein>
<evidence type="ECO:0000313" key="8">
    <source>
        <dbReference type="Proteomes" id="UP000008550"/>
    </source>
</evidence>
<dbReference type="PANTHER" id="PTHR42913">
    <property type="entry name" value="APOPTOSIS-INDUCING FACTOR 1"/>
    <property type="match status" value="1"/>
</dbReference>
<name>B0TCS3_HELMI</name>
<gene>
    <name evidence="7" type="ORF">HM1_1527</name>
</gene>
<sequence length="418" mass="45444">METKKPRIVILGAGYAGILTARRLQKLLRHDEAEIVLVNKHSYHYLTTWLHKAAAGTVEDERITIAIKDVIDSRRIRFIKDTVTEVETTTQRVMLCHGEPLAYDYLVLALGFERADFGIPGIKEHALAICSMNSARQIRLTVEARFAEFAKQKGRDGQEKLTFVVGGAGFTGIEFAAELAERIPALCRQHGIDRQRVQVINVEGAPALLGGFAPALAEYAKASLENMGVQFRLSTRIQSVDRDGVTLLTEAGEERITPATVIWTGGVQGNRVVCNEDFAAVRGRIAAEKDLRAPGHDNVFVLGDCSAVIDKRTGRPFPPTAQLAILQSAVCAENLATLVRGGSDLKEFVPFIKGAVASLGSHDAVGEVFGIELRGRLAMMMKAIIDIRYMAMLGNLRLLLGKGKLAAYVAPEGVVGSK</sequence>
<dbReference type="Pfam" id="PF07992">
    <property type="entry name" value="Pyr_redox_2"/>
    <property type="match status" value="1"/>
</dbReference>
<dbReference type="InterPro" id="IPR036188">
    <property type="entry name" value="FAD/NAD-bd_sf"/>
</dbReference>
<reference evidence="7 8" key="1">
    <citation type="journal article" date="2008" name="J. Bacteriol.">
        <title>The genome of Heliobacterium modesticaldum, a phototrophic representative of the Firmicutes containing the simplest photosynthetic apparatus.</title>
        <authorList>
            <person name="Sattley W.M."/>
            <person name="Madigan M.T."/>
            <person name="Swingley W.D."/>
            <person name="Cheung P.C."/>
            <person name="Clocksin K.M."/>
            <person name="Conrad A.L."/>
            <person name="Dejesa L.C."/>
            <person name="Honchak B.M."/>
            <person name="Jung D.O."/>
            <person name="Karbach L.E."/>
            <person name="Kurdoglu A."/>
            <person name="Lahiri S."/>
            <person name="Mastrian S.D."/>
            <person name="Page L.E."/>
            <person name="Taylor H.L."/>
            <person name="Wang Z.T."/>
            <person name="Raymond J."/>
            <person name="Chen M."/>
            <person name="Blankenship R.E."/>
            <person name="Touchman J.W."/>
        </authorList>
    </citation>
    <scope>NUCLEOTIDE SEQUENCE [LARGE SCALE GENOMIC DNA]</scope>
    <source>
        <strain evidence="8">ATCC 51547 / Ice1</strain>
    </source>
</reference>
<dbReference type="Proteomes" id="UP000008550">
    <property type="component" value="Chromosome"/>
</dbReference>
<dbReference type="AlphaFoldDB" id="B0TCS3"/>
<dbReference type="OrthoDB" id="9781621at2"/>
<keyword evidence="5" id="KW-0560">Oxidoreductase</keyword>
<dbReference type="HOGENOM" id="CLU_021377_7_2_9"/>
<dbReference type="GO" id="GO:0019646">
    <property type="term" value="P:aerobic electron transport chain"/>
    <property type="evidence" value="ECO:0007669"/>
    <property type="project" value="TreeGrafter"/>
</dbReference>
<evidence type="ECO:0000256" key="2">
    <source>
        <dbReference type="ARBA" id="ARBA00005272"/>
    </source>
</evidence>
<evidence type="ECO:0000256" key="3">
    <source>
        <dbReference type="ARBA" id="ARBA00022630"/>
    </source>
</evidence>
<evidence type="ECO:0000259" key="6">
    <source>
        <dbReference type="Pfam" id="PF07992"/>
    </source>
</evidence>
<dbReference type="STRING" id="498761.HM1_1527"/>
<dbReference type="RefSeq" id="WP_012282613.1">
    <property type="nucleotide sequence ID" value="NC_010337.2"/>
</dbReference>
<comment type="similarity">
    <text evidence="2">Belongs to the NADH dehydrogenase family.</text>
</comment>
<evidence type="ECO:0000256" key="5">
    <source>
        <dbReference type="ARBA" id="ARBA00023002"/>
    </source>
</evidence>
<dbReference type="EMBL" id="CP000930">
    <property type="protein sequence ID" value="ABZ84099.1"/>
    <property type="molecule type" value="Genomic_DNA"/>
</dbReference>
<feature type="domain" description="FAD/NAD(P)-binding" evidence="6">
    <location>
        <begin position="7"/>
        <end position="316"/>
    </location>
</feature>
<keyword evidence="4" id="KW-0274">FAD</keyword>
<proteinExistence type="inferred from homology"/>
<evidence type="ECO:0000313" key="7">
    <source>
        <dbReference type="EMBL" id="ABZ84099.1"/>
    </source>
</evidence>
<dbReference type="PRINTS" id="PR00368">
    <property type="entry name" value="FADPNR"/>
</dbReference>
<dbReference type="SUPFAM" id="SSF51905">
    <property type="entry name" value="FAD/NAD(P)-binding domain"/>
    <property type="match status" value="2"/>
</dbReference>